<organism evidence="1 2">
    <name type="scientific">Artomyces pyxidatus</name>
    <dbReference type="NCBI Taxonomy" id="48021"/>
    <lineage>
        <taxon>Eukaryota</taxon>
        <taxon>Fungi</taxon>
        <taxon>Dikarya</taxon>
        <taxon>Basidiomycota</taxon>
        <taxon>Agaricomycotina</taxon>
        <taxon>Agaricomycetes</taxon>
        <taxon>Russulales</taxon>
        <taxon>Auriscalpiaceae</taxon>
        <taxon>Artomyces</taxon>
    </lineage>
</organism>
<accession>A0ACB8TDN7</accession>
<evidence type="ECO:0000313" key="1">
    <source>
        <dbReference type="EMBL" id="KAI0066539.1"/>
    </source>
</evidence>
<gene>
    <name evidence="1" type="ORF">BV25DRAFT_1868215</name>
</gene>
<comment type="caution">
    <text evidence="1">The sequence shown here is derived from an EMBL/GenBank/DDBJ whole genome shotgun (WGS) entry which is preliminary data.</text>
</comment>
<name>A0ACB8TDN7_9AGAM</name>
<dbReference type="Proteomes" id="UP000814140">
    <property type="component" value="Unassembled WGS sequence"/>
</dbReference>
<keyword evidence="2" id="KW-1185">Reference proteome</keyword>
<evidence type="ECO:0000313" key="2">
    <source>
        <dbReference type="Proteomes" id="UP000814140"/>
    </source>
</evidence>
<reference evidence="1" key="2">
    <citation type="journal article" date="2022" name="New Phytol.">
        <title>Evolutionary transition to the ectomycorrhizal habit in the genomes of a hyperdiverse lineage of mushroom-forming fungi.</title>
        <authorList>
            <person name="Looney B."/>
            <person name="Miyauchi S."/>
            <person name="Morin E."/>
            <person name="Drula E."/>
            <person name="Courty P.E."/>
            <person name="Kohler A."/>
            <person name="Kuo A."/>
            <person name="LaButti K."/>
            <person name="Pangilinan J."/>
            <person name="Lipzen A."/>
            <person name="Riley R."/>
            <person name="Andreopoulos W."/>
            <person name="He G."/>
            <person name="Johnson J."/>
            <person name="Nolan M."/>
            <person name="Tritt A."/>
            <person name="Barry K.W."/>
            <person name="Grigoriev I.V."/>
            <person name="Nagy L.G."/>
            <person name="Hibbett D."/>
            <person name="Henrissat B."/>
            <person name="Matheny P.B."/>
            <person name="Labbe J."/>
            <person name="Martin F.M."/>
        </authorList>
    </citation>
    <scope>NUCLEOTIDE SEQUENCE</scope>
    <source>
        <strain evidence="1">HHB10654</strain>
    </source>
</reference>
<reference evidence="1" key="1">
    <citation type="submission" date="2021-03" db="EMBL/GenBank/DDBJ databases">
        <authorList>
            <consortium name="DOE Joint Genome Institute"/>
            <person name="Ahrendt S."/>
            <person name="Looney B.P."/>
            <person name="Miyauchi S."/>
            <person name="Morin E."/>
            <person name="Drula E."/>
            <person name="Courty P.E."/>
            <person name="Chicoki N."/>
            <person name="Fauchery L."/>
            <person name="Kohler A."/>
            <person name="Kuo A."/>
            <person name="Labutti K."/>
            <person name="Pangilinan J."/>
            <person name="Lipzen A."/>
            <person name="Riley R."/>
            <person name="Andreopoulos W."/>
            <person name="He G."/>
            <person name="Johnson J."/>
            <person name="Barry K.W."/>
            <person name="Grigoriev I.V."/>
            <person name="Nagy L."/>
            <person name="Hibbett D."/>
            <person name="Henrissat B."/>
            <person name="Matheny P.B."/>
            <person name="Labbe J."/>
            <person name="Martin F."/>
        </authorList>
    </citation>
    <scope>NUCLEOTIDE SEQUENCE</scope>
    <source>
        <strain evidence="1">HHB10654</strain>
    </source>
</reference>
<protein>
    <submittedName>
        <fullName evidence="1">Uncharacterized protein</fullName>
    </submittedName>
</protein>
<proteinExistence type="predicted"/>
<sequence length="707" mass="78234">MKDSKGVINENSREMVRELANLGLPMEHASAAIHTVLGGAGMEVEGSISRRSSGRIVHEGGVASMMQIGHEIRHSGSFTALGDGAQHKHINYESRHILIRPLRFLGIHSAVDHTSESQLNGWKQSFMDICALYNSSPLGKCTPLDLAHVAARLKGLMSDHAEDQKKLFRLLEEWKIRIDRVSRGEEAVLAMSPPELVHTIYRANEMKIAEAGGIAAWDALSAAQQKAQNNHVWEQIYMALGSDAYAALSDDKKREVNLFIWAGCGMHKEMNSVKGGNKRMVAFWLQAGLVPPIKLMNRDNAAAASGGTSAAQSRAAEVSEGGGVKVTSLAGAIFNHKDDKKGQQDTLRIYLESVIGFMSHCEAAAELLVHLDLYIDFLDLVRDKKDTRTFNHMENNVYKALHDIPTLTELASISHPYMRTIRGSPTGTLNALDLGPFHEKVKEHCRLIIADPDLLLSSSTSYETGSLDGKPWERPEAVYAVLRRIPQLPHIRGALVAFFEGALETWERFTSEFAPGGKIAQTTAAERELAFILPTNDPSEGGVGGFRIETRQSPNKSLTTINAQMMYKQNGTATWMRETLAPEDHAFLRKAVRAADEAGLGRKMREEQAENDKRVVAEKREKDAVRVEKVAAANAVLDGLELKLDEDWWKNSDNSKKVTVAQIDMQLAWHRRSEGLQLQKGEKPVIPKKTREVWRRPDSGGTMVAAQ</sequence>
<dbReference type="EMBL" id="MU277192">
    <property type="protein sequence ID" value="KAI0066539.1"/>
    <property type="molecule type" value="Genomic_DNA"/>
</dbReference>